<dbReference type="PANTHER" id="PTHR34853:SF5">
    <property type="entry name" value="LIP-DOMAIN-CONTAINING PROTEIN-RELATED"/>
    <property type="match status" value="1"/>
</dbReference>
<dbReference type="Gene3D" id="3.40.50.1820">
    <property type="entry name" value="alpha/beta hydrolase"/>
    <property type="match status" value="1"/>
</dbReference>
<name>A0AAV9PES9_9PEZI</name>
<dbReference type="PIRSF" id="PIRSF029171">
    <property type="entry name" value="Esterase_LipA"/>
    <property type="match status" value="1"/>
</dbReference>
<dbReference type="RefSeq" id="XP_064660899.1">
    <property type="nucleotide sequence ID" value="XM_064800948.1"/>
</dbReference>
<dbReference type="AlphaFoldDB" id="A0AAV9PES9"/>
<evidence type="ECO:0000256" key="1">
    <source>
        <dbReference type="ARBA" id="ARBA00022801"/>
    </source>
</evidence>
<protein>
    <recommendedName>
        <fullName evidence="5">Triacylglycerol lipase</fullName>
    </recommendedName>
</protein>
<dbReference type="Pfam" id="PF03583">
    <property type="entry name" value="LIP"/>
    <property type="match status" value="1"/>
</dbReference>
<dbReference type="SUPFAM" id="SSF53474">
    <property type="entry name" value="alpha/beta-Hydrolases"/>
    <property type="match status" value="1"/>
</dbReference>
<proteinExistence type="predicted"/>
<comment type="caution">
    <text evidence="3">The sequence shown here is derived from an EMBL/GenBank/DDBJ whole genome shotgun (WGS) entry which is preliminary data.</text>
</comment>
<evidence type="ECO:0008006" key="5">
    <source>
        <dbReference type="Google" id="ProtNLM"/>
    </source>
</evidence>
<keyword evidence="4" id="KW-1185">Reference proteome</keyword>
<accession>A0AAV9PES9</accession>
<dbReference type="InterPro" id="IPR029058">
    <property type="entry name" value="AB_hydrolase_fold"/>
</dbReference>
<feature type="signal peptide" evidence="2">
    <location>
        <begin position="1"/>
        <end position="23"/>
    </location>
</feature>
<evidence type="ECO:0000256" key="2">
    <source>
        <dbReference type="SAM" id="SignalP"/>
    </source>
</evidence>
<feature type="chain" id="PRO_5043933994" description="Triacylglycerol lipase" evidence="2">
    <location>
        <begin position="24"/>
        <end position="469"/>
    </location>
</feature>
<reference evidence="3 4" key="1">
    <citation type="submission" date="2023-08" db="EMBL/GenBank/DDBJ databases">
        <title>Black Yeasts Isolated from many extreme environments.</title>
        <authorList>
            <person name="Coleine C."/>
            <person name="Stajich J.E."/>
            <person name="Selbmann L."/>
        </authorList>
    </citation>
    <scope>NUCLEOTIDE SEQUENCE [LARGE SCALE GENOMIC DNA]</scope>
    <source>
        <strain evidence="3 4">CCFEE 5935</strain>
    </source>
</reference>
<evidence type="ECO:0000313" key="3">
    <source>
        <dbReference type="EMBL" id="KAK5172055.1"/>
    </source>
</evidence>
<dbReference type="GO" id="GO:0016042">
    <property type="term" value="P:lipid catabolic process"/>
    <property type="evidence" value="ECO:0007669"/>
    <property type="project" value="InterPro"/>
</dbReference>
<dbReference type="InterPro" id="IPR005152">
    <property type="entry name" value="Lipase_secreted"/>
</dbReference>
<keyword evidence="1" id="KW-0378">Hydrolase</keyword>
<dbReference type="EMBL" id="JAVRRT010000005">
    <property type="protein sequence ID" value="KAK5172055.1"/>
    <property type="molecule type" value="Genomic_DNA"/>
</dbReference>
<keyword evidence="2" id="KW-0732">Signal</keyword>
<organism evidence="3 4">
    <name type="scientific">Saxophila tyrrhenica</name>
    <dbReference type="NCBI Taxonomy" id="1690608"/>
    <lineage>
        <taxon>Eukaryota</taxon>
        <taxon>Fungi</taxon>
        <taxon>Dikarya</taxon>
        <taxon>Ascomycota</taxon>
        <taxon>Pezizomycotina</taxon>
        <taxon>Dothideomycetes</taxon>
        <taxon>Dothideomycetidae</taxon>
        <taxon>Mycosphaerellales</taxon>
        <taxon>Extremaceae</taxon>
        <taxon>Saxophila</taxon>
    </lineage>
</organism>
<dbReference type="PANTHER" id="PTHR34853">
    <property type="match status" value="1"/>
</dbReference>
<dbReference type="GO" id="GO:0004806">
    <property type="term" value="F:triacylglycerol lipase activity"/>
    <property type="evidence" value="ECO:0007669"/>
    <property type="project" value="InterPro"/>
</dbReference>
<dbReference type="GeneID" id="89925038"/>
<dbReference type="Gene3D" id="1.10.260.130">
    <property type="match status" value="1"/>
</dbReference>
<evidence type="ECO:0000313" key="4">
    <source>
        <dbReference type="Proteomes" id="UP001337655"/>
    </source>
</evidence>
<gene>
    <name evidence="3" type="ORF">LTR77_003692</name>
</gene>
<sequence length="469" mass="49465">MISSRPLLIFIGLAALSMTTVFAHPLIEARALPPALDPFYRAPAGFESAAPGTIVRQRTVQTAFLGLIAKPVEAYQLLYRTTAIDGSAIATVTTIFKPSDSKTDRFVSFQTAYDSSARICNPSYNYRLGSVQVDLISSFEQVLLQTYLLEGYIVASSDYEGPDAAFGAGRLAGMGVLDGMRAVSNFYETLGLDNDTPMIVGTGYSGGGIATGWAASLHPTYASELNVRGWSSGGTPANVTGTAVFVDDTTFSGFLPAAFAGLSKDSSYGALLDPVIARLATPYGKAQIAAASVNCAPADLLNFALMSVQDKSFQRLGDQIFYEPTVAAILEDNLMGRNANETPTAPVLLYHASRDEIIPYSNATTLYDTWCRNGADVHFTTFGNGGHLTTEILGLPMAVQFANSAFAGTLSSGCSKDTVLDDTLDPLALGASLEPALVRLINALGTLGEADEHLMGNLGLIKVPAAKGN</sequence>
<dbReference type="Proteomes" id="UP001337655">
    <property type="component" value="Unassembled WGS sequence"/>
</dbReference>